<dbReference type="GO" id="GO:0005506">
    <property type="term" value="F:iron ion binding"/>
    <property type="evidence" value="ECO:0007669"/>
    <property type="project" value="InterPro"/>
</dbReference>
<dbReference type="InterPro" id="IPR002397">
    <property type="entry name" value="Cyt_P450_B"/>
</dbReference>
<evidence type="ECO:0000313" key="9">
    <source>
        <dbReference type="Proteomes" id="UP000272400"/>
    </source>
</evidence>
<keyword evidence="5 7" id="KW-0408">Iron</keyword>
<name>A0A3N1CX75_9ACTN</name>
<evidence type="ECO:0000256" key="5">
    <source>
        <dbReference type="ARBA" id="ARBA00023004"/>
    </source>
</evidence>
<dbReference type="PROSITE" id="PS00086">
    <property type="entry name" value="CYTOCHROME_P450"/>
    <property type="match status" value="1"/>
</dbReference>
<organism evidence="8 9">
    <name type="scientific">Actinocorallia herbida</name>
    <dbReference type="NCBI Taxonomy" id="58109"/>
    <lineage>
        <taxon>Bacteria</taxon>
        <taxon>Bacillati</taxon>
        <taxon>Actinomycetota</taxon>
        <taxon>Actinomycetes</taxon>
        <taxon>Streptosporangiales</taxon>
        <taxon>Thermomonosporaceae</taxon>
        <taxon>Actinocorallia</taxon>
    </lineage>
</organism>
<dbReference type="Gene3D" id="1.10.630.10">
    <property type="entry name" value="Cytochrome P450"/>
    <property type="match status" value="1"/>
</dbReference>
<comment type="similarity">
    <text evidence="1 7">Belongs to the cytochrome P450 family.</text>
</comment>
<dbReference type="GO" id="GO:0020037">
    <property type="term" value="F:heme binding"/>
    <property type="evidence" value="ECO:0007669"/>
    <property type="project" value="InterPro"/>
</dbReference>
<keyword evidence="3 7" id="KW-0479">Metal-binding</keyword>
<evidence type="ECO:0000256" key="7">
    <source>
        <dbReference type="RuleBase" id="RU000461"/>
    </source>
</evidence>
<dbReference type="SUPFAM" id="SSF48264">
    <property type="entry name" value="Cytochrome P450"/>
    <property type="match status" value="1"/>
</dbReference>
<keyword evidence="6 7" id="KW-0503">Monooxygenase</keyword>
<keyword evidence="4 7" id="KW-0560">Oxidoreductase</keyword>
<protein>
    <submittedName>
        <fullName evidence="8">Cytochrome P450</fullName>
    </submittedName>
</protein>
<evidence type="ECO:0000256" key="1">
    <source>
        <dbReference type="ARBA" id="ARBA00010617"/>
    </source>
</evidence>
<dbReference type="PANTHER" id="PTHR46696">
    <property type="entry name" value="P450, PUTATIVE (EUROFUNG)-RELATED"/>
    <property type="match status" value="1"/>
</dbReference>
<keyword evidence="9" id="KW-1185">Reference proteome</keyword>
<dbReference type="AlphaFoldDB" id="A0A3N1CX75"/>
<sequence length="411" mass="46443">MECAVRSRAMEGMTVGTEEPIRWDPYDPVIGKDPYPVYRRLREEAPLYYNDAHDFYAVSRYEDLDRGLPDWQTFSSARGNILELIKSGIEIPPGTLIFEDPDAHGIHRRLLTRMFTPRRIGALEPMVRDYCRRTLDPLVGEKGFDLVAAVGTELPMRVISALLGIPDEAQESIRDSADKFITTEDGGQMDFSAGAVMDTEQLSAYIDWRIKNPSDDLVTELLTAEFEDEHGVRRTLSRDEVVTYMTVVAGAGNETTGRLIGWIGSLLAQNPDQRRDLVADPSLIPNAVEEVLRYEPAGHAIARAVMTDQEFHGQTVPAGSALLFIVAAANRDERRYPDPDRFDVRRKIRHQMTFGYGIHYCLGAALARLEGRVAMEEILKRFREWEVDWDKANLASTSTVRGWESLPIILR</sequence>
<dbReference type="EMBL" id="RJKE01000001">
    <property type="protein sequence ID" value="ROO85328.1"/>
    <property type="molecule type" value="Genomic_DNA"/>
</dbReference>
<dbReference type="PRINTS" id="PR00359">
    <property type="entry name" value="BP450"/>
</dbReference>
<evidence type="ECO:0000256" key="3">
    <source>
        <dbReference type="ARBA" id="ARBA00022723"/>
    </source>
</evidence>
<evidence type="ECO:0000313" key="8">
    <source>
        <dbReference type="EMBL" id="ROO85328.1"/>
    </source>
</evidence>
<dbReference type="CDD" id="cd11078">
    <property type="entry name" value="CYP130-like"/>
    <property type="match status" value="1"/>
</dbReference>
<dbReference type="PANTHER" id="PTHR46696:SF4">
    <property type="entry name" value="BIOTIN BIOSYNTHESIS CYTOCHROME P450"/>
    <property type="match status" value="1"/>
</dbReference>
<accession>A0A3N1CX75</accession>
<evidence type="ECO:0000256" key="2">
    <source>
        <dbReference type="ARBA" id="ARBA00022617"/>
    </source>
</evidence>
<dbReference type="GO" id="GO:0008395">
    <property type="term" value="F:steroid hydroxylase activity"/>
    <property type="evidence" value="ECO:0007669"/>
    <property type="project" value="TreeGrafter"/>
</dbReference>
<dbReference type="InterPro" id="IPR036396">
    <property type="entry name" value="Cyt_P450_sf"/>
</dbReference>
<evidence type="ECO:0000256" key="6">
    <source>
        <dbReference type="ARBA" id="ARBA00023033"/>
    </source>
</evidence>
<dbReference type="InterPro" id="IPR001128">
    <property type="entry name" value="Cyt_P450"/>
</dbReference>
<dbReference type="Pfam" id="PF00067">
    <property type="entry name" value="p450"/>
    <property type="match status" value="1"/>
</dbReference>
<dbReference type="Proteomes" id="UP000272400">
    <property type="component" value="Unassembled WGS sequence"/>
</dbReference>
<gene>
    <name evidence="8" type="ORF">EDD29_2871</name>
</gene>
<dbReference type="FunFam" id="1.10.630.10:FF:000018">
    <property type="entry name" value="Cytochrome P450 monooxygenase"/>
    <property type="match status" value="1"/>
</dbReference>
<dbReference type="GO" id="GO:0036199">
    <property type="term" value="F:cholest-4-en-3-one 26-monooxygenase activity"/>
    <property type="evidence" value="ECO:0007669"/>
    <property type="project" value="TreeGrafter"/>
</dbReference>
<proteinExistence type="inferred from homology"/>
<dbReference type="InterPro" id="IPR017972">
    <property type="entry name" value="Cyt_P450_CS"/>
</dbReference>
<dbReference type="GO" id="GO:0006707">
    <property type="term" value="P:cholesterol catabolic process"/>
    <property type="evidence" value="ECO:0007669"/>
    <property type="project" value="TreeGrafter"/>
</dbReference>
<evidence type="ECO:0000256" key="4">
    <source>
        <dbReference type="ARBA" id="ARBA00023002"/>
    </source>
</evidence>
<reference evidence="8 9" key="1">
    <citation type="submission" date="2018-11" db="EMBL/GenBank/DDBJ databases">
        <title>Sequencing the genomes of 1000 actinobacteria strains.</title>
        <authorList>
            <person name="Klenk H.-P."/>
        </authorList>
    </citation>
    <scope>NUCLEOTIDE SEQUENCE [LARGE SCALE GENOMIC DNA]</scope>
    <source>
        <strain evidence="8 9">DSM 44254</strain>
    </source>
</reference>
<comment type="caution">
    <text evidence="8">The sequence shown here is derived from an EMBL/GenBank/DDBJ whole genome shotgun (WGS) entry which is preliminary data.</text>
</comment>
<dbReference type="PRINTS" id="PR00385">
    <property type="entry name" value="P450"/>
</dbReference>
<keyword evidence="2 7" id="KW-0349">Heme</keyword>